<proteinExistence type="predicted"/>
<organism evidence="1 2">
    <name type="scientific">Knipowitschia caucasica</name>
    <name type="common">Caucasian dwarf goby</name>
    <name type="synonym">Pomatoschistus caucasicus</name>
    <dbReference type="NCBI Taxonomy" id="637954"/>
    <lineage>
        <taxon>Eukaryota</taxon>
        <taxon>Metazoa</taxon>
        <taxon>Chordata</taxon>
        <taxon>Craniata</taxon>
        <taxon>Vertebrata</taxon>
        <taxon>Euteleostomi</taxon>
        <taxon>Actinopterygii</taxon>
        <taxon>Neopterygii</taxon>
        <taxon>Teleostei</taxon>
        <taxon>Neoteleostei</taxon>
        <taxon>Acanthomorphata</taxon>
        <taxon>Gobiaria</taxon>
        <taxon>Gobiiformes</taxon>
        <taxon>Gobioidei</taxon>
        <taxon>Gobiidae</taxon>
        <taxon>Gobiinae</taxon>
        <taxon>Knipowitschia</taxon>
    </lineage>
</organism>
<keyword evidence="2" id="KW-1185">Reference proteome</keyword>
<reference evidence="1 2" key="1">
    <citation type="submission" date="2024-04" db="EMBL/GenBank/DDBJ databases">
        <authorList>
            <person name="Waldvogel A.-M."/>
            <person name="Schoenle A."/>
        </authorList>
    </citation>
    <scope>NUCLEOTIDE SEQUENCE [LARGE SCALE GENOMIC DNA]</scope>
</reference>
<sequence>MGLQGQPGFLDIRTAMSTYNFEQNADKSTRESVAQFMCHTLETQERFYALYKTVQKAQEMRQCFVALSCVNKAPPVPSGPASSSAAGPSTSAAVGLSASAAVRSPGLGKVRRRLLGAARGTGDAALKRTHSPSNTTEVARRIKSKYSPMKMAKVMLMDMRGLKKQLRNHKNV</sequence>
<accession>A0AAV2LEK4</accession>
<dbReference type="Proteomes" id="UP001497482">
    <property type="component" value="Chromosome 23"/>
</dbReference>
<dbReference type="EMBL" id="OZ035845">
    <property type="protein sequence ID" value="CAL1599006.1"/>
    <property type="molecule type" value="Genomic_DNA"/>
</dbReference>
<name>A0AAV2LEK4_KNICA</name>
<protein>
    <submittedName>
        <fullName evidence="1">Uncharacterized protein</fullName>
    </submittedName>
</protein>
<dbReference type="AlphaFoldDB" id="A0AAV2LEK4"/>
<gene>
    <name evidence="1" type="ORF">KC01_LOCUS27353</name>
</gene>
<evidence type="ECO:0000313" key="2">
    <source>
        <dbReference type="Proteomes" id="UP001497482"/>
    </source>
</evidence>
<evidence type="ECO:0000313" key="1">
    <source>
        <dbReference type="EMBL" id="CAL1599006.1"/>
    </source>
</evidence>